<evidence type="ECO:0000313" key="3">
    <source>
        <dbReference type="Proteomes" id="UP000002320"/>
    </source>
</evidence>
<dbReference type="Proteomes" id="UP000002320">
    <property type="component" value="Unassembled WGS sequence"/>
</dbReference>
<keyword evidence="3" id="KW-1185">Reference proteome</keyword>
<dbReference type="HOGENOM" id="CLU_2707259_0_0_1"/>
<evidence type="ECO:0000313" key="2">
    <source>
        <dbReference type="EnsemblMetazoa" id="CPIJ000858-PA"/>
    </source>
</evidence>
<dbReference type="KEGG" id="cqu:CpipJ_CPIJ000858"/>
<dbReference type="VEuPathDB" id="VectorBase:CQUJHB011776"/>
<dbReference type="AlphaFoldDB" id="B0W197"/>
<evidence type="ECO:0000313" key="1">
    <source>
        <dbReference type="EMBL" id="EDS44967.1"/>
    </source>
</evidence>
<name>B0W197_CULQU</name>
<dbReference type="EMBL" id="DS231821">
    <property type="protein sequence ID" value="EDS44967.1"/>
    <property type="molecule type" value="Genomic_DNA"/>
</dbReference>
<proteinExistence type="predicted"/>
<gene>
    <name evidence="2" type="primary">6031770</name>
    <name evidence="1" type="ORF">CpipJ_CPIJ000858</name>
</gene>
<reference evidence="2" key="2">
    <citation type="submission" date="2020-05" db="UniProtKB">
        <authorList>
            <consortium name="EnsemblMetazoa"/>
        </authorList>
    </citation>
    <scope>IDENTIFICATION</scope>
    <source>
        <strain evidence="2">JHB</strain>
    </source>
</reference>
<dbReference type="InParanoid" id="B0W197"/>
<dbReference type="STRING" id="7176.B0W197"/>
<dbReference type="OrthoDB" id="7326421at2759"/>
<dbReference type="EnsemblMetazoa" id="CPIJ000858-RA">
    <property type="protein sequence ID" value="CPIJ000858-PA"/>
    <property type="gene ID" value="CPIJ000858"/>
</dbReference>
<accession>B0W197</accession>
<reference evidence="1" key="1">
    <citation type="submission" date="2007-03" db="EMBL/GenBank/DDBJ databases">
        <title>Annotation of Culex pipiens quinquefasciatus.</title>
        <authorList>
            <consortium name="The Broad Institute Genome Sequencing Platform"/>
            <person name="Atkinson P.W."/>
            <person name="Hemingway J."/>
            <person name="Christensen B.M."/>
            <person name="Higgs S."/>
            <person name="Kodira C."/>
            <person name="Hannick L."/>
            <person name="Megy K."/>
            <person name="O'Leary S."/>
            <person name="Pearson M."/>
            <person name="Haas B.J."/>
            <person name="Mauceli E."/>
            <person name="Wortman J.R."/>
            <person name="Lee N.H."/>
            <person name="Guigo R."/>
            <person name="Stanke M."/>
            <person name="Alvarado L."/>
            <person name="Amedeo P."/>
            <person name="Antoine C.H."/>
            <person name="Arensburger P."/>
            <person name="Bidwell S.L."/>
            <person name="Crawford M."/>
            <person name="Camaro F."/>
            <person name="Devon K."/>
            <person name="Engels R."/>
            <person name="Hammond M."/>
            <person name="Howarth C."/>
            <person name="Koehrsen M."/>
            <person name="Lawson D."/>
            <person name="Montgomery P."/>
            <person name="Nene V."/>
            <person name="Nusbaum C."/>
            <person name="Puiu D."/>
            <person name="Romero-Severson J."/>
            <person name="Severson D.W."/>
            <person name="Shumway M."/>
            <person name="Sisk P."/>
            <person name="Stolte C."/>
            <person name="Zeng Q."/>
            <person name="Eisenstadt E."/>
            <person name="Fraser-Liggett C."/>
            <person name="Strausberg R."/>
            <person name="Galagan J."/>
            <person name="Birren B."/>
            <person name="Collins F.H."/>
        </authorList>
    </citation>
    <scope>NUCLEOTIDE SEQUENCE [LARGE SCALE GENOMIC DNA]</scope>
    <source>
        <strain evidence="1">JHB</strain>
    </source>
</reference>
<sequence length="73" mass="8191">MEDGSVQQTGAQLSGADMDGFVVPSGYSWYRQNAFLCTPDNGLLYHSRYDVNYVSPLEVDQMPRVQIMNVRAT</sequence>
<protein>
    <submittedName>
        <fullName evidence="1 2">Uncharacterized protein</fullName>
    </submittedName>
</protein>
<dbReference type="VEuPathDB" id="VectorBase:CPIJ000858"/>
<organism>
    <name type="scientific">Culex quinquefasciatus</name>
    <name type="common">Southern house mosquito</name>
    <name type="synonym">Culex pungens</name>
    <dbReference type="NCBI Taxonomy" id="7176"/>
    <lineage>
        <taxon>Eukaryota</taxon>
        <taxon>Metazoa</taxon>
        <taxon>Ecdysozoa</taxon>
        <taxon>Arthropoda</taxon>
        <taxon>Hexapoda</taxon>
        <taxon>Insecta</taxon>
        <taxon>Pterygota</taxon>
        <taxon>Neoptera</taxon>
        <taxon>Endopterygota</taxon>
        <taxon>Diptera</taxon>
        <taxon>Nematocera</taxon>
        <taxon>Culicoidea</taxon>
        <taxon>Culicidae</taxon>
        <taxon>Culicinae</taxon>
        <taxon>Culicini</taxon>
        <taxon>Culex</taxon>
        <taxon>Culex</taxon>
    </lineage>
</organism>